<evidence type="ECO:0000256" key="10">
    <source>
        <dbReference type="ARBA" id="ARBA00022723"/>
    </source>
</evidence>
<dbReference type="InterPro" id="IPR016193">
    <property type="entry name" value="Cytidine_deaminase-like"/>
</dbReference>
<dbReference type="Gene3D" id="3.40.430.10">
    <property type="entry name" value="Dihydrofolate Reductase, subunit A"/>
    <property type="match status" value="2"/>
</dbReference>
<keyword evidence="11 17" id="KW-0862">Zinc</keyword>
<comment type="function">
    <text evidence="1">Converts 2,5-diamino-6-(ribosylamino)-4(3h)-pyrimidinone 5'-phosphate into 5-amino-6-(ribosylamino)-2,4(1h,3h)-pyrimidinedione 5'-phosphate.</text>
</comment>
<dbReference type="SUPFAM" id="SSF53927">
    <property type="entry name" value="Cytidine deaminase-like"/>
    <property type="match status" value="1"/>
</dbReference>
<evidence type="ECO:0000313" key="20">
    <source>
        <dbReference type="EMBL" id="OGG58254.1"/>
    </source>
</evidence>
<evidence type="ECO:0000256" key="16">
    <source>
        <dbReference type="PIRSR" id="PIRSR006769-2"/>
    </source>
</evidence>
<feature type="binding site" evidence="16">
    <location>
        <position position="296"/>
    </location>
    <ligand>
        <name>substrate</name>
    </ligand>
</feature>
<keyword evidence="12 16" id="KW-0521">NADP</keyword>
<feature type="compositionally biased region" description="Gly residues" evidence="18">
    <location>
        <begin position="232"/>
        <end position="241"/>
    </location>
</feature>
<evidence type="ECO:0000256" key="13">
    <source>
        <dbReference type="ARBA" id="ARBA00023002"/>
    </source>
</evidence>
<sequence length="321" mass="34865">TARLFLMHYPFLQRCLELGESGRGKVSPNPLVGCVIVVGGSVITEGWHEAFGGSHAEPMALRKAGDLARGATLYVNLEPCCKKGKQPPCTDAIIRAGISTVVFGARDPSNRGAKILAKHGIEVIGPIMEPECRRQNRGFFSLLEQGRPWITVKKAMRKDGTIIGKITSEEQNLWAHTHLRAMHDAILVGAGTVIADDPQLNVRYTNNSVPPLSLPREKNRRKEIHGEADNGVGRGGGSGGEGPRRIILDPQNKIPKNAKILSDEDSARTLIIHEKLPIPDLLQKLKEEGISSVLVEGGPTVWKSFEESGCIDEMIILTSSS</sequence>
<comment type="similarity">
    <text evidence="4">In the N-terminal section; belongs to the cytidine and deoxycytidylate deaminase family.</text>
</comment>
<keyword evidence="9" id="KW-0686">Riboflavin biosynthesis</keyword>
<feature type="binding site" evidence="16">
    <location>
        <position position="192"/>
    </location>
    <ligand>
        <name>NADP(+)</name>
        <dbReference type="ChEBI" id="CHEBI:58349"/>
    </ligand>
</feature>
<feature type="binding site" evidence="16">
    <location>
        <begin position="298"/>
        <end position="304"/>
    </location>
    <ligand>
        <name>NADP(+)</name>
        <dbReference type="ChEBI" id="CHEBI:58349"/>
    </ligand>
</feature>
<dbReference type="InterPro" id="IPR050765">
    <property type="entry name" value="Riboflavin_Biosynth_HTPR"/>
</dbReference>
<feature type="active site" description="Proton donor" evidence="15">
    <location>
        <position position="57"/>
    </location>
</feature>
<feature type="binding site" evidence="16">
    <location>
        <position position="155"/>
    </location>
    <ligand>
        <name>NADP(+)</name>
        <dbReference type="ChEBI" id="CHEBI:58349"/>
    </ligand>
</feature>
<comment type="pathway">
    <text evidence="3">Cofactor biosynthesis; riboflavin biosynthesis; 5-amino-6-(D-ribitylamino)uracil from GTP: step 3/4.</text>
</comment>
<gene>
    <name evidence="20" type="ORF">A2765_05350</name>
</gene>
<evidence type="ECO:0000256" key="15">
    <source>
        <dbReference type="PIRSR" id="PIRSR006769-1"/>
    </source>
</evidence>
<comment type="caution">
    <text evidence="20">The sequence shown here is derived from an EMBL/GenBank/DDBJ whole genome shotgun (WGS) entry which is preliminary data.</text>
</comment>
<dbReference type="Gene3D" id="3.40.140.10">
    <property type="entry name" value="Cytidine Deaminase, domain 2"/>
    <property type="match status" value="1"/>
</dbReference>
<dbReference type="PANTHER" id="PTHR38011:SF7">
    <property type="entry name" value="2,5-DIAMINO-6-RIBOSYLAMINO-4(3H)-PYRIMIDINONE 5'-PHOSPHATE REDUCTASE"/>
    <property type="match status" value="1"/>
</dbReference>
<reference evidence="20 21" key="1">
    <citation type="journal article" date="2016" name="Nat. Commun.">
        <title>Thousands of microbial genomes shed light on interconnected biogeochemical processes in an aquifer system.</title>
        <authorList>
            <person name="Anantharaman K."/>
            <person name="Brown C.T."/>
            <person name="Hug L.A."/>
            <person name="Sharon I."/>
            <person name="Castelle C.J."/>
            <person name="Probst A.J."/>
            <person name="Thomas B.C."/>
            <person name="Singh A."/>
            <person name="Wilkins M.J."/>
            <person name="Karaoz U."/>
            <person name="Brodie E.L."/>
            <person name="Williams K.H."/>
            <person name="Hubbard S.S."/>
            <person name="Banfield J.F."/>
        </authorList>
    </citation>
    <scope>NUCLEOTIDE SEQUENCE [LARGE SCALE GENOMIC DNA]</scope>
</reference>
<dbReference type="PROSITE" id="PS00903">
    <property type="entry name" value="CYT_DCMP_DEAMINASES_1"/>
    <property type="match status" value="1"/>
</dbReference>
<evidence type="ECO:0000256" key="2">
    <source>
        <dbReference type="ARBA" id="ARBA00004882"/>
    </source>
</evidence>
<evidence type="ECO:0000256" key="3">
    <source>
        <dbReference type="ARBA" id="ARBA00004910"/>
    </source>
</evidence>
<evidence type="ECO:0000259" key="19">
    <source>
        <dbReference type="PROSITE" id="PS51747"/>
    </source>
</evidence>
<dbReference type="SUPFAM" id="SSF53597">
    <property type="entry name" value="Dihydrofolate reductase-like"/>
    <property type="match status" value="1"/>
</dbReference>
<feature type="non-terminal residue" evidence="20">
    <location>
        <position position="1"/>
    </location>
</feature>
<dbReference type="Pfam" id="PF01872">
    <property type="entry name" value="RibD_C"/>
    <property type="match status" value="1"/>
</dbReference>
<feature type="binding site" evidence="16">
    <location>
        <position position="200"/>
    </location>
    <ligand>
        <name>substrate</name>
    </ligand>
</feature>
<dbReference type="PIRSF" id="PIRSF006769">
    <property type="entry name" value="RibD"/>
    <property type="match status" value="1"/>
</dbReference>
<dbReference type="EC" id="3.5.4.26" evidence="6"/>
<feature type="domain" description="CMP/dCMP-type deaminase" evidence="19">
    <location>
        <begin position="6"/>
        <end position="143"/>
    </location>
</feature>
<dbReference type="InterPro" id="IPR002125">
    <property type="entry name" value="CMP_dCMP_dom"/>
</dbReference>
<dbReference type="EC" id="1.1.1.193" evidence="7"/>
<evidence type="ECO:0000313" key="21">
    <source>
        <dbReference type="Proteomes" id="UP000176377"/>
    </source>
</evidence>
<dbReference type="InterPro" id="IPR024072">
    <property type="entry name" value="DHFR-like_dom_sf"/>
</dbReference>
<feature type="binding site" evidence="17">
    <location>
        <position position="55"/>
    </location>
    <ligand>
        <name>Zn(2+)</name>
        <dbReference type="ChEBI" id="CHEBI:29105"/>
        <note>catalytic</note>
    </ligand>
</feature>
<dbReference type="GO" id="GO:0008703">
    <property type="term" value="F:5-amino-6-(5-phosphoribosylamino)uracil reductase activity"/>
    <property type="evidence" value="ECO:0007669"/>
    <property type="project" value="UniProtKB-EC"/>
</dbReference>
<dbReference type="PANTHER" id="PTHR38011">
    <property type="entry name" value="DIHYDROFOLATE REDUCTASE FAMILY PROTEIN (AFU_ORTHOLOGUE AFUA_8G06820)"/>
    <property type="match status" value="1"/>
</dbReference>
<evidence type="ECO:0000256" key="1">
    <source>
        <dbReference type="ARBA" id="ARBA00002151"/>
    </source>
</evidence>
<keyword evidence="10 17" id="KW-0479">Metal-binding</keyword>
<keyword evidence="13" id="KW-0560">Oxidoreductase</keyword>
<evidence type="ECO:0000256" key="12">
    <source>
        <dbReference type="ARBA" id="ARBA00022857"/>
    </source>
</evidence>
<dbReference type="NCBIfam" id="TIGR00326">
    <property type="entry name" value="eubact_ribD"/>
    <property type="match status" value="1"/>
</dbReference>
<evidence type="ECO:0000256" key="9">
    <source>
        <dbReference type="ARBA" id="ARBA00022619"/>
    </source>
</evidence>
<evidence type="ECO:0000256" key="17">
    <source>
        <dbReference type="PIRSR" id="PIRSR006769-3"/>
    </source>
</evidence>
<proteinExistence type="inferred from homology"/>
<dbReference type="GO" id="GO:0008835">
    <property type="term" value="F:diaminohydroxyphosphoribosylaminopyrimidine deaminase activity"/>
    <property type="evidence" value="ECO:0007669"/>
    <property type="project" value="UniProtKB-EC"/>
</dbReference>
<evidence type="ECO:0000256" key="8">
    <source>
        <dbReference type="ARBA" id="ARBA00019930"/>
    </source>
</evidence>
<feature type="binding site" evidence="17">
    <location>
        <position position="80"/>
    </location>
    <ligand>
        <name>Zn(2+)</name>
        <dbReference type="ChEBI" id="CHEBI:29105"/>
        <note>catalytic</note>
    </ligand>
</feature>
<dbReference type="InterPro" id="IPR016192">
    <property type="entry name" value="APOBEC/CMP_deaminase_Zn-bd"/>
</dbReference>
<evidence type="ECO:0000256" key="6">
    <source>
        <dbReference type="ARBA" id="ARBA00012766"/>
    </source>
</evidence>
<dbReference type="UniPathway" id="UPA00275">
    <property type="reaction ID" value="UER00401"/>
</dbReference>
<feature type="binding site" evidence="16">
    <location>
        <position position="203"/>
    </location>
    <ligand>
        <name>substrate</name>
    </ligand>
</feature>
<comment type="similarity">
    <text evidence="5">In the C-terminal section; belongs to the HTP reductase family.</text>
</comment>
<dbReference type="GO" id="GO:0008270">
    <property type="term" value="F:zinc ion binding"/>
    <property type="evidence" value="ECO:0007669"/>
    <property type="project" value="InterPro"/>
</dbReference>
<name>A0A1F6D9Y7_9BACT</name>
<evidence type="ECO:0000256" key="5">
    <source>
        <dbReference type="ARBA" id="ARBA00007417"/>
    </source>
</evidence>
<evidence type="ECO:0000256" key="11">
    <source>
        <dbReference type="ARBA" id="ARBA00022833"/>
    </source>
</evidence>
<feature type="binding site" evidence="16">
    <location>
        <position position="196"/>
    </location>
    <ligand>
        <name>NADP(+)</name>
        <dbReference type="ChEBI" id="CHEBI:58349"/>
    </ligand>
</feature>
<feature type="binding site" evidence="17">
    <location>
        <position position="89"/>
    </location>
    <ligand>
        <name>Zn(2+)</name>
        <dbReference type="ChEBI" id="CHEBI:29105"/>
        <note>catalytic</note>
    </ligand>
</feature>
<dbReference type="InterPro" id="IPR002734">
    <property type="entry name" value="RibDG_C"/>
</dbReference>
<evidence type="ECO:0000256" key="18">
    <source>
        <dbReference type="SAM" id="MobiDB-lite"/>
    </source>
</evidence>
<dbReference type="PROSITE" id="PS51747">
    <property type="entry name" value="CYT_DCMP_DEAMINASES_2"/>
    <property type="match status" value="1"/>
</dbReference>
<dbReference type="CDD" id="cd01284">
    <property type="entry name" value="Riboflavin_deaminase-reductase"/>
    <property type="match status" value="1"/>
</dbReference>
<feature type="region of interest" description="Disordered" evidence="18">
    <location>
        <begin position="224"/>
        <end position="246"/>
    </location>
</feature>
<dbReference type="Proteomes" id="UP000176377">
    <property type="component" value="Unassembled WGS sequence"/>
</dbReference>
<keyword evidence="14" id="KW-0511">Multifunctional enzyme</keyword>
<feature type="binding site" evidence="16">
    <location>
        <position position="180"/>
    </location>
    <ligand>
        <name>substrate</name>
    </ligand>
</feature>
<accession>A0A1F6D9Y7</accession>
<evidence type="ECO:0000256" key="4">
    <source>
        <dbReference type="ARBA" id="ARBA00005259"/>
    </source>
</evidence>
<evidence type="ECO:0000256" key="7">
    <source>
        <dbReference type="ARBA" id="ARBA00013173"/>
    </source>
</evidence>
<comment type="pathway">
    <text evidence="2">Cofactor biosynthesis; riboflavin biosynthesis; 5-amino-6-(D-ribitylamino)uracil from GTP: step 2/4.</text>
</comment>
<protein>
    <recommendedName>
        <fullName evidence="8">Riboflavin biosynthesis protein RibD</fullName>
        <ecNumber evidence="7">1.1.1.193</ecNumber>
        <ecNumber evidence="6">3.5.4.26</ecNumber>
    </recommendedName>
</protein>
<organism evidence="20 21">
    <name type="scientific">Candidatus Kaiserbacteria bacterium RIFCSPHIGHO2_01_FULL_56_24</name>
    <dbReference type="NCBI Taxonomy" id="1798487"/>
    <lineage>
        <taxon>Bacteria</taxon>
        <taxon>Candidatus Kaiseribacteriota</taxon>
    </lineage>
</organism>
<comment type="cofactor">
    <cofactor evidence="17">
        <name>Zn(2+)</name>
        <dbReference type="ChEBI" id="CHEBI:29105"/>
    </cofactor>
    <text evidence="17">Binds 1 zinc ion.</text>
</comment>
<evidence type="ECO:0000256" key="14">
    <source>
        <dbReference type="ARBA" id="ARBA00023268"/>
    </source>
</evidence>
<dbReference type="EMBL" id="MFLA01000035">
    <property type="protein sequence ID" value="OGG58254.1"/>
    <property type="molecule type" value="Genomic_DNA"/>
</dbReference>
<dbReference type="AlphaFoldDB" id="A0A1F6D9Y7"/>
<dbReference type="InterPro" id="IPR004794">
    <property type="entry name" value="Eubact_RibD"/>
</dbReference>
<dbReference type="GO" id="GO:0009231">
    <property type="term" value="P:riboflavin biosynthetic process"/>
    <property type="evidence" value="ECO:0007669"/>
    <property type="project" value="UniProtKB-UniPathway"/>
</dbReference>
<dbReference type="Pfam" id="PF00383">
    <property type="entry name" value="dCMP_cyt_deam_1"/>
    <property type="match status" value="1"/>
</dbReference>